<gene>
    <name evidence="1" type="ORF">GCM10011498_12730</name>
</gene>
<evidence type="ECO:0000313" key="1">
    <source>
        <dbReference type="EMBL" id="GGA14114.1"/>
    </source>
</evidence>
<evidence type="ECO:0008006" key="3">
    <source>
        <dbReference type="Google" id="ProtNLM"/>
    </source>
</evidence>
<proteinExistence type="predicted"/>
<dbReference type="RefSeq" id="WP_188672222.1">
    <property type="nucleotide sequence ID" value="NZ_BMKA01000002.1"/>
</dbReference>
<comment type="caution">
    <text evidence="1">The sequence shown here is derived from an EMBL/GenBank/DDBJ whole genome shotgun (WGS) entry which is preliminary data.</text>
</comment>
<name>A0A916QVG3_9RHOB</name>
<protein>
    <recommendedName>
        <fullName evidence="3">DUF1127 domain-containing protein</fullName>
    </recommendedName>
</protein>
<dbReference type="EMBL" id="BMKA01000002">
    <property type="protein sequence ID" value="GGA14114.1"/>
    <property type="molecule type" value="Genomic_DNA"/>
</dbReference>
<keyword evidence="2" id="KW-1185">Reference proteome</keyword>
<accession>A0A916QVG3</accession>
<dbReference type="Proteomes" id="UP000628017">
    <property type="component" value="Unassembled WGS sequence"/>
</dbReference>
<dbReference type="AlphaFoldDB" id="A0A916QVG3"/>
<evidence type="ECO:0000313" key="2">
    <source>
        <dbReference type="Proteomes" id="UP000628017"/>
    </source>
</evidence>
<reference evidence="1" key="1">
    <citation type="journal article" date="2014" name="Int. J. Syst. Evol. Microbiol.">
        <title>Complete genome sequence of Corynebacterium casei LMG S-19264T (=DSM 44701T), isolated from a smear-ripened cheese.</title>
        <authorList>
            <consortium name="US DOE Joint Genome Institute (JGI-PGF)"/>
            <person name="Walter F."/>
            <person name="Albersmeier A."/>
            <person name="Kalinowski J."/>
            <person name="Ruckert C."/>
        </authorList>
    </citation>
    <scope>NUCLEOTIDE SEQUENCE</scope>
    <source>
        <strain evidence="1">CGMCC 1.15880</strain>
    </source>
</reference>
<sequence>MALIETHPSRKLRAALHSTPDALRGSSNFLNALPLIGRLRAVATEARRLNHLRQMPEHLLRDIGMDDGDIAQLRPTAFTSDMDDSDSLRLR</sequence>
<organism evidence="1 2">
    <name type="scientific">Neptunicoccus cionae</name>
    <dbReference type="NCBI Taxonomy" id="2035344"/>
    <lineage>
        <taxon>Bacteria</taxon>
        <taxon>Pseudomonadati</taxon>
        <taxon>Pseudomonadota</taxon>
        <taxon>Alphaproteobacteria</taxon>
        <taxon>Rhodobacterales</taxon>
        <taxon>Paracoccaceae</taxon>
        <taxon>Neptunicoccus</taxon>
    </lineage>
</organism>
<reference evidence="1" key="2">
    <citation type="submission" date="2020-09" db="EMBL/GenBank/DDBJ databases">
        <authorList>
            <person name="Sun Q."/>
            <person name="Zhou Y."/>
        </authorList>
    </citation>
    <scope>NUCLEOTIDE SEQUENCE</scope>
    <source>
        <strain evidence="1">CGMCC 1.15880</strain>
    </source>
</reference>